<gene>
    <name evidence="1" type="ORF">LWI28_000081</name>
</gene>
<sequence>MHKIAPCFFEFTSCKEISRKGFSKVCWLQKHECLTLHYIQKKDAAQHQKENRVRVNNKLTAPITVFVDALTPVNLTFVIAQRTRRARGVHEACDIHAS</sequence>
<reference evidence="1" key="2">
    <citation type="submission" date="2023-02" db="EMBL/GenBank/DDBJ databases">
        <authorList>
            <person name="Swenson N.G."/>
            <person name="Wegrzyn J.L."/>
            <person name="Mcevoy S.L."/>
        </authorList>
    </citation>
    <scope>NUCLEOTIDE SEQUENCE</scope>
    <source>
        <strain evidence="1">91603</strain>
        <tissue evidence="1">Leaf</tissue>
    </source>
</reference>
<name>A0AAD5IKX8_ACENE</name>
<organism evidence="1 2">
    <name type="scientific">Acer negundo</name>
    <name type="common">Box elder</name>
    <dbReference type="NCBI Taxonomy" id="4023"/>
    <lineage>
        <taxon>Eukaryota</taxon>
        <taxon>Viridiplantae</taxon>
        <taxon>Streptophyta</taxon>
        <taxon>Embryophyta</taxon>
        <taxon>Tracheophyta</taxon>
        <taxon>Spermatophyta</taxon>
        <taxon>Magnoliopsida</taxon>
        <taxon>eudicotyledons</taxon>
        <taxon>Gunneridae</taxon>
        <taxon>Pentapetalae</taxon>
        <taxon>rosids</taxon>
        <taxon>malvids</taxon>
        <taxon>Sapindales</taxon>
        <taxon>Sapindaceae</taxon>
        <taxon>Hippocastanoideae</taxon>
        <taxon>Acereae</taxon>
        <taxon>Acer</taxon>
    </lineage>
</organism>
<protein>
    <submittedName>
        <fullName evidence="1">Uncharacterized protein</fullName>
    </submittedName>
</protein>
<dbReference type="AlphaFoldDB" id="A0AAD5IKX8"/>
<reference evidence="1" key="1">
    <citation type="journal article" date="2022" name="Plant J.">
        <title>Strategies of tolerance reflected in two North American maple genomes.</title>
        <authorList>
            <person name="McEvoy S.L."/>
            <person name="Sezen U.U."/>
            <person name="Trouern-Trend A."/>
            <person name="McMahon S.M."/>
            <person name="Schaberg P.G."/>
            <person name="Yang J."/>
            <person name="Wegrzyn J.L."/>
            <person name="Swenson N.G."/>
        </authorList>
    </citation>
    <scope>NUCLEOTIDE SEQUENCE</scope>
    <source>
        <strain evidence="1">91603</strain>
    </source>
</reference>
<dbReference type="Proteomes" id="UP001064489">
    <property type="component" value="Chromosome 7"/>
</dbReference>
<evidence type="ECO:0000313" key="2">
    <source>
        <dbReference type="Proteomes" id="UP001064489"/>
    </source>
</evidence>
<evidence type="ECO:0000313" key="1">
    <source>
        <dbReference type="EMBL" id="KAI9168657.1"/>
    </source>
</evidence>
<keyword evidence="2" id="KW-1185">Reference proteome</keyword>
<accession>A0AAD5IKX8</accession>
<comment type="caution">
    <text evidence="1">The sequence shown here is derived from an EMBL/GenBank/DDBJ whole genome shotgun (WGS) entry which is preliminary data.</text>
</comment>
<dbReference type="EMBL" id="JAJSOW010000104">
    <property type="protein sequence ID" value="KAI9168657.1"/>
    <property type="molecule type" value="Genomic_DNA"/>
</dbReference>
<proteinExistence type="predicted"/>